<dbReference type="CDD" id="cd04301">
    <property type="entry name" value="NAT_SF"/>
    <property type="match status" value="1"/>
</dbReference>
<evidence type="ECO:0000313" key="3">
    <source>
        <dbReference type="EMBL" id="GFR51444.1"/>
    </source>
</evidence>
<dbReference type="InterPro" id="IPR016181">
    <property type="entry name" value="Acyl_CoA_acyltransferase"/>
</dbReference>
<dbReference type="PANTHER" id="PTHR42791:SF1">
    <property type="entry name" value="N-ACETYLTRANSFERASE DOMAIN-CONTAINING PROTEIN"/>
    <property type="match status" value="1"/>
</dbReference>
<evidence type="ECO:0000313" key="4">
    <source>
        <dbReference type="Proteomes" id="UP001054857"/>
    </source>
</evidence>
<dbReference type="AlphaFoldDB" id="A0AAD3E2J7"/>
<dbReference type="EMBL" id="BMAR01000050">
    <property type="protein sequence ID" value="GFR51444.1"/>
    <property type="molecule type" value="Genomic_DNA"/>
</dbReference>
<feature type="domain" description="N-acetyltransferase" evidence="2">
    <location>
        <begin position="199"/>
        <end position="286"/>
    </location>
</feature>
<evidence type="ECO:0000256" key="1">
    <source>
        <dbReference type="SAM" id="MobiDB-lite"/>
    </source>
</evidence>
<gene>
    <name evidence="3" type="ORF">Agub_g13737</name>
</gene>
<keyword evidence="4" id="KW-1185">Reference proteome</keyword>
<feature type="region of interest" description="Disordered" evidence="1">
    <location>
        <begin position="158"/>
        <end position="181"/>
    </location>
</feature>
<dbReference type="Gene3D" id="3.40.630.30">
    <property type="match status" value="1"/>
</dbReference>
<dbReference type="Proteomes" id="UP001054857">
    <property type="component" value="Unassembled WGS sequence"/>
</dbReference>
<dbReference type="SUPFAM" id="SSF55729">
    <property type="entry name" value="Acyl-CoA N-acyltransferases (Nat)"/>
    <property type="match status" value="1"/>
</dbReference>
<comment type="caution">
    <text evidence="3">The sequence shown here is derived from an EMBL/GenBank/DDBJ whole genome shotgun (WGS) entry which is preliminary data.</text>
</comment>
<dbReference type="InterPro" id="IPR000182">
    <property type="entry name" value="GNAT_dom"/>
</dbReference>
<accession>A0AAD3E2J7</accession>
<dbReference type="PANTHER" id="PTHR42791">
    <property type="entry name" value="GNAT FAMILY ACETYLTRANSFERASE"/>
    <property type="match status" value="1"/>
</dbReference>
<sequence>MTICLRPSFPTRHPNNNNFLHIQRSHGFSSLLLPLPTLAKSPKHAFIAASAMSELSSPTAQPNGPVREVASTARVRVFSAAEDPEGAKQCIVTIGQGFASEPNNDFYCADASLHGSRWQAIASNTLLRSPPHVRLLHSVAGGGPEGEHAAVAFAYSYPEDKAPEGDPDPPGTIDLSTSTRPESIPVRDEMLSYLSAKKAEFHETHGSFGYIAFLATRPEWRGRGLGSRLLRHLTDKADAAGRWCYLEATNEDNARLYQRHGFRTIETKVWTLECLPGRRVMLLPMSRPPSRSP</sequence>
<evidence type="ECO:0000259" key="2">
    <source>
        <dbReference type="PROSITE" id="PS51186"/>
    </source>
</evidence>
<organism evidence="3 4">
    <name type="scientific">Astrephomene gubernaculifera</name>
    <dbReference type="NCBI Taxonomy" id="47775"/>
    <lineage>
        <taxon>Eukaryota</taxon>
        <taxon>Viridiplantae</taxon>
        <taxon>Chlorophyta</taxon>
        <taxon>core chlorophytes</taxon>
        <taxon>Chlorophyceae</taxon>
        <taxon>CS clade</taxon>
        <taxon>Chlamydomonadales</taxon>
        <taxon>Astrephomenaceae</taxon>
        <taxon>Astrephomene</taxon>
    </lineage>
</organism>
<reference evidence="3 4" key="1">
    <citation type="journal article" date="2021" name="Sci. Rep.">
        <title>Genome sequencing of the multicellular alga Astrephomene provides insights into convergent evolution of germ-soma differentiation.</title>
        <authorList>
            <person name="Yamashita S."/>
            <person name="Yamamoto K."/>
            <person name="Matsuzaki R."/>
            <person name="Suzuki S."/>
            <person name="Yamaguchi H."/>
            <person name="Hirooka S."/>
            <person name="Minakuchi Y."/>
            <person name="Miyagishima S."/>
            <person name="Kawachi M."/>
            <person name="Toyoda A."/>
            <person name="Nozaki H."/>
        </authorList>
    </citation>
    <scope>NUCLEOTIDE SEQUENCE [LARGE SCALE GENOMIC DNA]</scope>
    <source>
        <strain evidence="3 4">NIES-4017</strain>
    </source>
</reference>
<dbReference type="PROSITE" id="PS51186">
    <property type="entry name" value="GNAT"/>
    <property type="match status" value="1"/>
</dbReference>
<name>A0AAD3E2J7_9CHLO</name>
<dbReference type="Pfam" id="PF00583">
    <property type="entry name" value="Acetyltransf_1"/>
    <property type="match status" value="1"/>
</dbReference>
<dbReference type="InterPro" id="IPR052523">
    <property type="entry name" value="Trichothecene_AcTrans"/>
</dbReference>
<proteinExistence type="predicted"/>
<protein>
    <recommendedName>
        <fullName evidence="2">N-acetyltransferase domain-containing protein</fullName>
    </recommendedName>
</protein>
<dbReference type="GO" id="GO:0016747">
    <property type="term" value="F:acyltransferase activity, transferring groups other than amino-acyl groups"/>
    <property type="evidence" value="ECO:0007669"/>
    <property type="project" value="InterPro"/>
</dbReference>